<comment type="caution">
    <text evidence="2">The sequence shown here is derived from an EMBL/GenBank/DDBJ whole genome shotgun (WGS) entry which is preliminary data.</text>
</comment>
<dbReference type="Proteomes" id="UP000293331">
    <property type="component" value="Unassembled WGS sequence"/>
</dbReference>
<evidence type="ECO:0000256" key="1">
    <source>
        <dbReference type="SAM" id="SignalP"/>
    </source>
</evidence>
<keyword evidence="3" id="KW-1185">Reference proteome</keyword>
<dbReference type="EMBL" id="SEWG01000005">
    <property type="protein sequence ID" value="RYU89341.1"/>
    <property type="molecule type" value="Genomic_DNA"/>
</dbReference>
<keyword evidence="1" id="KW-0732">Signal</keyword>
<evidence type="ECO:0000313" key="2">
    <source>
        <dbReference type="EMBL" id="RYU89341.1"/>
    </source>
</evidence>
<dbReference type="AlphaFoldDB" id="A0A4Q5LIV0"/>
<feature type="chain" id="PRO_5020462367" description="Lipocalin-like domain-containing protein" evidence="1">
    <location>
        <begin position="18"/>
        <end position="156"/>
    </location>
</feature>
<sequence>MKKTLSIVLFSATILLAACTKKSDDPVIPSNSWSLNGTEHVVANTSRTIGPNSETAILYKDDTEGGKATVSLSFKTLPAASGSYQLVASNASLTDNQCHITLTNDNGNTAYFTGDPVAVDVLVTANNQVIVNIPEINVAVPSPGDTYKFKASLYEK</sequence>
<feature type="signal peptide" evidence="1">
    <location>
        <begin position="1"/>
        <end position="17"/>
    </location>
</feature>
<accession>A0A4Q5LIV0</accession>
<reference evidence="2 3" key="1">
    <citation type="submission" date="2019-02" db="EMBL/GenBank/DDBJ databases">
        <title>Bacterial novel species Mucilaginibacter sp. 17JY9-4 isolated from soil.</title>
        <authorList>
            <person name="Jung H.-Y."/>
        </authorList>
    </citation>
    <scope>NUCLEOTIDE SEQUENCE [LARGE SCALE GENOMIC DNA]</scope>
    <source>
        <strain evidence="2 3">17JY9-4</strain>
    </source>
</reference>
<dbReference type="PROSITE" id="PS51257">
    <property type="entry name" value="PROKAR_LIPOPROTEIN"/>
    <property type="match status" value="1"/>
</dbReference>
<dbReference type="RefSeq" id="WP_129877199.1">
    <property type="nucleotide sequence ID" value="NZ_SEWG01000005.1"/>
</dbReference>
<protein>
    <recommendedName>
        <fullName evidence="4">Lipocalin-like domain-containing protein</fullName>
    </recommendedName>
</protein>
<proteinExistence type="predicted"/>
<gene>
    <name evidence="2" type="ORF">EWM62_13495</name>
</gene>
<organism evidence="2 3">
    <name type="scientific">Mucilaginibacter terrigena</name>
    <dbReference type="NCBI Taxonomy" id="2492395"/>
    <lineage>
        <taxon>Bacteria</taxon>
        <taxon>Pseudomonadati</taxon>
        <taxon>Bacteroidota</taxon>
        <taxon>Sphingobacteriia</taxon>
        <taxon>Sphingobacteriales</taxon>
        <taxon>Sphingobacteriaceae</taxon>
        <taxon>Mucilaginibacter</taxon>
    </lineage>
</organism>
<dbReference type="OrthoDB" id="797516at2"/>
<evidence type="ECO:0008006" key="4">
    <source>
        <dbReference type="Google" id="ProtNLM"/>
    </source>
</evidence>
<name>A0A4Q5LIV0_9SPHI</name>
<evidence type="ECO:0000313" key="3">
    <source>
        <dbReference type="Proteomes" id="UP000293331"/>
    </source>
</evidence>